<evidence type="ECO:0000256" key="2">
    <source>
        <dbReference type="SAM" id="SignalP"/>
    </source>
</evidence>
<evidence type="ECO:0000256" key="1">
    <source>
        <dbReference type="SAM" id="MobiDB-lite"/>
    </source>
</evidence>
<protein>
    <submittedName>
        <fullName evidence="3">(northern house mosquito) hypothetical protein</fullName>
    </submittedName>
</protein>
<reference evidence="3" key="1">
    <citation type="submission" date="2021-05" db="EMBL/GenBank/DDBJ databases">
        <authorList>
            <person name="Alioto T."/>
            <person name="Alioto T."/>
            <person name="Gomez Garrido J."/>
        </authorList>
    </citation>
    <scope>NUCLEOTIDE SEQUENCE</scope>
</reference>
<dbReference type="EMBL" id="HBUE01311886">
    <property type="protein sequence ID" value="CAG6583613.1"/>
    <property type="molecule type" value="Transcribed_RNA"/>
</dbReference>
<feature type="signal peptide" evidence="2">
    <location>
        <begin position="1"/>
        <end position="21"/>
    </location>
</feature>
<accession>A0A8D8P0H3</accession>
<feature type="chain" id="PRO_5036428454" evidence="2">
    <location>
        <begin position="22"/>
        <end position="194"/>
    </location>
</feature>
<proteinExistence type="predicted"/>
<name>A0A8D8P0H3_CULPI</name>
<feature type="compositionally biased region" description="Polar residues" evidence="1">
    <location>
        <begin position="63"/>
        <end position="73"/>
    </location>
</feature>
<dbReference type="AlphaFoldDB" id="A0A8D8P0H3"/>
<evidence type="ECO:0000313" key="3">
    <source>
        <dbReference type="EMBL" id="CAG6583613.1"/>
    </source>
</evidence>
<keyword evidence="2" id="KW-0732">Signal</keyword>
<dbReference type="EMBL" id="HBUE01205593">
    <property type="protein sequence ID" value="CAG6531750.1"/>
    <property type="molecule type" value="Transcribed_RNA"/>
</dbReference>
<organism evidence="3">
    <name type="scientific">Culex pipiens</name>
    <name type="common">House mosquito</name>
    <dbReference type="NCBI Taxonomy" id="7175"/>
    <lineage>
        <taxon>Eukaryota</taxon>
        <taxon>Metazoa</taxon>
        <taxon>Ecdysozoa</taxon>
        <taxon>Arthropoda</taxon>
        <taxon>Hexapoda</taxon>
        <taxon>Insecta</taxon>
        <taxon>Pterygota</taxon>
        <taxon>Neoptera</taxon>
        <taxon>Endopterygota</taxon>
        <taxon>Diptera</taxon>
        <taxon>Nematocera</taxon>
        <taxon>Culicoidea</taxon>
        <taxon>Culicidae</taxon>
        <taxon>Culicinae</taxon>
        <taxon>Culicini</taxon>
        <taxon>Culex</taxon>
        <taxon>Culex</taxon>
    </lineage>
</organism>
<sequence length="194" mass="21473">MIKPRVLFLIRVLLFNFHTHFKLVSKRHDYIRYVPRPITAVPSIIRSEPQHDFPSLSEATVRHSGQQRHQQGLQRDDHTHGAVLVVLKVTAMPIAGVARLAHPAKVTLREAAALDQVTDDAHKALIVRVVEPAKLGRGHNLLAAGRVDRTAALVAVKSVLRKYRSVAPALIRHVMAQLALGFAVAVCKVFAAQR</sequence>
<feature type="region of interest" description="Disordered" evidence="1">
    <location>
        <begin position="55"/>
        <end position="74"/>
    </location>
</feature>